<evidence type="ECO:0000313" key="2">
    <source>
        <dbReference type="Proteomes" id="UP000002376"/>
    </source>
</evidence>
<gene>
    <name evidence="1" type="ordered locus">Tagg_0235</name>
</gene>
<dbReference type="Proteomes" id="UP000002376">
    <property type="component" value="Chromosome"/>
</dbReference>
<name>D5U065_THEAM</name>
<dbReference type="eggNOG" id="arCOG01830">
    <property type="taxonomic scope" value="Archaea"/>
</dbReference>
<dbReference type="KEGG" id="tag:Tagg_0235"/>
<evidence type="ECO:0000313" key="1">
    <source>
        <dbReference type="EMBL" id="ADG90515.1"/>
    </source>
</evidence>
<dbReference type="EMBL" id="CP001939">
    <property type="protein sequence ID" value="ADG90515.1"/>
    <property type="molecule type" value="Genomic_DNA"/>
</dbReference>
<keyword evidence="2" id="KW-1185">Reference proteome</keyword>
<protein>
    <submittedName>
        <fullName evidence="1">Uncharacterized protein</fullName>
    </submittedName>
</protein>
<proteinExistence type="predicted"/>
<reference evidence="2" key="2">
    <citation type="journal article" date="2010" name="Stand. Genomic Sci.">
        <title>Complete genome sequence of Thermosphaera aggregans type strain (M11TLT).</title>
        <authorList>
            <person name="Spring S."/>
            <person name="Rachel R."/>
            <person name="Lapidus A."/>
            <person name="Davenport K."/>
            <person name="Tice H."/>
            <person name="Copeland A."/>
            <person name="Cheng J.-F."/>
            <person name="Lucas S."/>
            <person name="Chen F."/>
            <person name="Nolan M."/>
            <person name="Bruce D."/>
            <person name="Goodwin L."/>
            <person name="Pitluck S."/>
            <person name="Ivanova N."/>
            <person name="Mavromatis K."/>
            <person name="Ovchinnikova G."/>
            <person name="Pati A."/>
            <person name="Chen A."/>
            <person name="Palaniappan K."/>
            <person name="Land M."/>
            <person name="Hauser L."/>
            <person name="Chang Y.-J."/>
            <person name="Jeffries C.C."/>
            <person name="Brettin T."/>
            <person name="Detter J.C."/>
            <person name="Tapia R."/>
            <person name="Han C."/>
            <person name="Heimerl T."/>
            <person name="Weikl F."/>
            <person name="Brambilla E."/>
            <person name="Goker M."/>
            <person name="Bristow J."/>
            <person name="Eisen J.A."/>
            <person name="Markowitz V."/>
            <person name="Hugenholtz P."/>
            <person name="Kyrpides N.C."/>
            <person name="Klenk H.-P."/>
        </authorList>
    </citation>
    <scope>NUCLEOTIDE SEQUENCE [LARGE SCALE GENOMIC DNA]</scope>
    <source>
        <strain evidence="2">DSM 11486 / M11TL</strain>
    </source>
</reference>
<accession>D5U065</accession>
<reference key="3">
    <citation type="submission" date="2010-02" db="EMBL/GenBank/DDBJ databases">
        <title>Complete genome sequence of Thermosphaera aggregans type strain (M11TL).</title>
        <authorList>
            <consortium name="US DOE Joint Genome Institute (JGI-PGF)"/>
            <person name="Spring S."/>
            <person name="Lapidus A."/>
            <person name="Munk C."/>
            <person name="Schroeder M."/>
            <person name="Glavina Del Rio T."/>
            <person name="Tice H."/>
            <person name="Copeland A."/>
            <person name="Cheng J.-F."/>
            <person name="Lucas S."/>
            <person name="Chen F."/>
            <person name="Nolan M."/>
            <person name="Bruce D."/>
            <person name="Goodwin L."/>
            <person name="Pitluck S."/>
            <person name="Ivanova N."/>
            <person name="Mavromatis K."/>
            <person name="Ovchinnikova G."/>
            <person name="Pati A."/>
            <person name="Chen A."/>
            <person name="Palaniappan K."/>
            <person name="Land M."/>
            <person name="Hauser L."/>
            <person name="Chang Y.-J."/>
            <person name="Jeffries C.C."/>
            <person name="Brettin T."/>
            <person name="Detter J.C."/>
            <person name="Tapia R."/>
            <person name="Han C."/>
            <person name="Chain P."/>
            <person name="Heimerl T."/>
            <person name="Weik F."/>
            <person name="Goker M."/>
            <person name="Rachel R."/>
            <person name="Bristow J."/>
            <person name="Eisen J.A."/>
            <person name="Markowitz V."/>
            <person name="Hugenholtz P."/>
            <person name="Kyrpides N.C."/>
            <person name="Klenk H.-P."/>
        </authorList>
    </citation>
    <scope>NUCLEOTIDE SEQUENCE</scope>
    <source>
        <strain>DSM 11486</strain>
    </source>
</reference>
<reference evidence="1 2" key="1">
    <citation type="journal article" date="2010" name="Stand. Genomic Sci.">
        <title>Complete genome sequence of Thermosphaera aggregans type strain (M11TL).</title>
        <authorList>
            <person name="Spring S."/>
            <person name="Rachel R."/>
            <person name="Lapidus A."/>
            <person name="Davenport K."/>
            <person name="Tice H."/>
            <person name="Copeland A."/>
            <person name="Cheng J.F."/>
            <person name="Lucas S."/>
            <person name="Chen F."/>
            <person name="Nolan M."/>
            <person name="Bruce D."/>
            <person name="Goodwin L."/>
            <person name="Pitluck S."/>
            <person name="Ivanova N."/>
            <person name="Mavromatis K."/>
            <person name="Ovchinnikova G."/>
            <person name="Pati A."/>
            <person name="Chen A."/>
            <person name="Palaniappan K."/>
            <person name="Land M."/>
            <person name="Hauser L."/>
            <person name="Chang Y.J."/>
            <person name="Jeffries C.C."/>
            <person name="Brettin T."/>
            <person name="Detter J.C."/>
            <person name="Tapia R."/>
            <person name="Han C."/>
            <person name="Heimerl T."/>
            <person name="Weikl F."/>
            <person name="Brambilla E."/>
            <person name="Goker M."/>
            <person name="Bristow J."/>
            <person name="Eisen J.A."/>
            <person name="Markowitz V."/>
            <person name="Hugenholtz P."/>
            <person name="Kyrpides N.C."/>
            <person name="Klenk H.P."/>
        </authorList>
    </citation>
    <scope>NUCLEOTIDE SEQUENCE [LARGE SCALE GENOMIC DNA]</scope>
    <source>
        <strain evidence="2">DSM 11486 / M11TL</strain>
    </source>
</reference>
<dbReference type="AlphaFoldDB" id="D5U065"/>
<sequence length="277" mass="31537">MLEGEVLFYKGLGWIVKGYQHPGDAIVAYPRYDLFTGGKLGHHELKWLTEFMKNWDCIKRNVPLVPLAEAVKPIIRMDERVAYLLSTLSKLIKSKGEEIEISGSSILASSNPRDVDVIVYNSTFETVSLLEELLNKGVIGRASEQLVITEYLEKHSSKMSLENYFKLKRDTILHFTLARAHVNVKLVARSRGYNYCVDKVEGYVSYNGFFKILERITAPLIPARYLVKVGGEIMEMESLREVYSELKPGEYYMMGGIIEERRSGRVLVPDHGVVIPK</sequence>
<dbReference type="STRING" id="633148.Tagg_0235"/>
<dbReference type="HOGENOM" id="CLU_1003329_0_0_2"/>
<organism evidence="1 2">
    <name type="scientific">Thermosphaera aggregans (strain DSM 11486 / M11TL)</name>
    <dbReference type="NCBI Taxonomy" id="633148"/>
    <lineage>
        <taxon>Archaea</taxon>
        <taxon>Thermoproteota</taxon>
        <taxon>Thermoprotei</taxon>
        <taxon>Desulfurococcales</taxon>
        <taxon>Desulfurococcaceae</taxon>
        <taxon>Thermosphaera</taxon>
    </lineage>
</organism>